<gene>
    <name evidence="2" type="ORF">A3E39_00480</name>
</gene>
<reference evidence="2 3" key="1">
    <citation type="journal article" date="2016" name="Nat. Commun.">
        <title>Thousands of microbial genomes shed light on interconnected biogeochemical processes in an aquifer system.</title>
        <authorList>
            <person name="Anantharaman K."/>
            <person name="Brown C.T."/>
            <person name="Hug L.A."/>
            <person name="Sharon I."/>
            <person name="Castelle C.J."/>
            <person name="Probst A.J."/>
            <person name="Thomas B.C."/>
            <person name="Singh A."/>
            <person name="Wilkins M.J."/>
            <person name="Karaoz U."/>
            <person name="Brodie E.L."/>
            <person name="Williams K.H."/>
            <person name="Hubbard S.S."/>
            <person name="Banfield J.F."/>
        </authorList>
    </citation>
    <scope>NUCLEOTIDE SEQUENCE [LARGE SCALE GENOMIC DNA]</scope>
</reference>
<evidence type="ECO:0000313" key="2">
    <source>
        <dbReference type="EMBL" id="OGL79242.1"/>
    </source>
</evidence>
<keyword evidence="1" id="KW-0472">Membrane</keyword>
<dbReference type="EMBL" id="MGEH01000015">
    <property type="protein sequence ID" value="OGL79242.1"/>
    <property type="molecule type" value="Genomic_DNA"/>
</dbReference>
<keyword evidence="1" id="KW-0812">Transmembrane</keyword>
<evidence type="ECO:0000256" key="1">
    <source>
        <dbReference type="SAM" id="Phobius"/>
    </source>
</evidence>
<name>A0A1F7ULT5_9BACT</name>
<keyword evidence="1" id="KW-1133">Transmembrane helix</keyword>
<protein>
    <submittedName>
        <fullName evidence="2">Uncharacterized protein</fullName>
    </submittedName>
</protein>
<feature type="transmembrane region" description="Helical" evidence="1">
    <location>
        <begin position="6"/>
        <end position="27"/>
    </location>
</feature>
<evidence type="ECO:0000313" key="3">
    <source>
        <dbReference type="Proteomes" id="UP000176603"/>
    </source>
</evidence>
<dbReference type="AlphaFoldDB" id="A0A1F7ULT5"/>
<accession>A0A1F7ULT5</accession>
<dbReference type="Proteomes" id="UP000176603">
    <property type="component" value="Unassembled WGS sequence"/>
</dbReference>
<dbReference type="STRING" id="1802399.A3E39_00480"/>
<comment type="caution">
    <text evidence="2">The sequence shown here is derived from an EMBL/GenBank/DDBJ whole genome shotgun (WGS) entry which is preliminary data.</text>
</comment>
<organism evidence="2 3">
    <name type="scientific">Candidatus Uhrbacteria bacterium RIFCSPHIGHO2_12_FULL_60_25</name>
    <dbReference type="NCBI Taxonomy" id="1802399"/>
    <lineage>
        <taxon>Bacteria</taxon>
        <taxon>Candidatus Uhriibacteriota</taxon>
    </lineage>
</organism>
<dbReference type="SUPFAM" id="SSF63829">
    <property type="entry name" value="Calcium-dependent phosphotriesterase"/>
    <property type="match status" value="1"/>
</dbReference>
<proteinExistence type="predicted"/>
<sequence>MAERNAVQKVLPVIATILVVLGVVAIARLNVKKQDATAWPPSAPGAAASATWTVLQSGGKLSLTNDQGDRRECELPDGFANVDRADKDGFTVRNATGARMLVSFECIVKDPKLVPGLANPSGLRAANVSGKRRDGAGVLEVSDGKITEEITLRGKNSRPYRDPEVVGWLDDNVFAVTAFQGDARYALTVQTTGRITELLKLPENAVEFKAGAESFWYVTVTPGEGIELGPRGPSELHRVSADATDTIVVTEGGSVIERVSLGPDGTAVYVAGGTLMRVNADGKVVNAGTGIPLGWTDDGLLVNRNGSAWVVSKEGISRALTDGSVGADVSAAWIVR</sequence>